<evidence type="ECO:0000313" key="3">
    <source>
        <dbReference type="Proteomes" id="UP000783287"/>
    </source>
</evidence>
<dbReference type="Proteomes" id="UP000783287">
    <property type="component" value="Unassembled WGS sequence"/>
</dbReference>
<keyword evidence="1" id="KW-0472">Membrane</keyword>
<reference evidence="2" key="1">
    <citation type="submission" date="2020-04" db="EMBL/GenBank/DDBJ databases">
        <authorList>
            <person name="Zhang T."/>
        </authorList>
    </citation>
    <scope>NUCLEOTIDE SEQUENCE</scope>
    <source>
        <strain evidence="2">HKST-UBA14</strain>
    </source>
</reference>
<dbReference type="AlphaFoldDB" id="A0A955RJ12"/>
<gene>
    <name evidence="2" type="ORF">KC909_03075</name>
</gene>
<sequence length="278" mass="30455">MNKDQKKLFFTVLVATNILVLFVGIGFGFLIGRGSDGSDLGILPETGSNPGTDIRIDRETGAVEYKQVNQTEVFGNGFPEIGVNEYTLISFDAKPVRATYKLIPYNSSQNYTTGRIKLSSDEYYGYTNFDLDITANGPHTLIVTSYFDDSTKSEAQFTMHVGALANGEVPVSSFNIADVYSFDTPIDYAKGAVIEFEVEPLPSGLVALPVDARIEIIKPDGSVEVFEKTYSSYQKEILLDLVTDTVADQQGVYQVEISLSNTNNVYGPSSRSVLLNVK</sequence>
<accession>A0A955RJ12</accession>
<keyword evidence="1" id="KW-1133">Transmembrane helix</keyword>
<proteinExistence type="predicted"/>
<comment type="caution">
    <text evidence="2">The sequence shown here is derived from an EMBL/GenBank/DDBJ whole genome shotgun (WGS) entry which is preliminary data.</text>
</comment>
<feature type="transmembrane region" description="Helical" evidence="1">
    <location>
        <begin position="7"/>
        <end position="31"/>
    </location>
</feature>
<organism evidence="2 3">
    <name type="scientific">Candidatus Dojkabacteria bacterium</name>
    <dbReference type="NCBI Taxonomy" id="2099670"/>
    <lineage>
        <taxon>Bacteria</taxon>
        <taxon>Candidatus Dojkabacteria</taxon>
    </lineage>
</organism>
<name>A0A955RJ12_9BACT</name>
<protein>
    <submittedName>
        <fullName evidence="2">Uncharacterized protein</fullName>
    </submittedName>
</protein>
<evidence type="ECO:0000256" key="1">
    <source>
        <dbReference type="SAM" id="Phobius"/>
    </source>
</evidence>
<dbReference type="EMBL" id="JAGQLK010000054">
    <property type="protein sequence ID" value="MCA9383322.1"/>
    <property type="molecule type" value="Genomic_DNA"/>
</dbReference>
<keyword evidence="1" id="KW-0812">Transmembrane</keyword>
<evidence type="ECO:0000313" key="2">
    <source>
        <dbReference type="EMBL" id="MCA9383322.1"/>
    </source>
</evidence>
<reference evidence="2" key="2">
    <citation type="journal article" date="2021" name="Microbiome">
        <title>Successional dynamics and alternative stable states in a saline activated sludge microbial community over 9 years.</title>
        <authorList>
            <person name="Wang Y."/>
            <person name="Ye J."/>
            <person name="Ju F."/>
            <person name="Liu L."/>
            <person name="Boyd J.A."/>
            <person name="Deng Y."/>
            <person name="Parks D.H."/>
            <person name="Jiang X."/>
            <person name="Yin X."/>
            <person name="Woodcroft B.J."/>
            <person name="Tyson G.W."/>
            <person name="Hugenholtz P."/>
            <person name="Polz M.F."/>
            <person name="Zhang T."/>
        </authorList>
    </citation>
    <scope>NUCLEOTIDE SEQUENCE</scope>
    <source>
        <strain evidence="2">HKST-UBA14</strain>
    </source>
</reference>